<gene>
    <name evidence="1" type="ORF">PLAN_70105</name>
</gene>
<organism evidence="1 2">
    <name type="scientific">Planktothrix rubescens CCAP 1459/22</name>
    <dbReference type="NCBI Taxonomy" id="329571"/>
    <lineage>
        <taxon>Bacteria</taxon>
        <taxon>Bacillati</taxon>
        <taxon>Cyanobacteriota</taxon>
        <taxon>Cyanophyceae</taxon>
        <taxon>Oscillatoriophycideae</taxon>
        <taxon>Oscillatoriales</taxon>
        <taxon>Microcoleaceae</taxon>
        <taxon>Planktothrix</taxon>
    </lineage>
</organism>
<comment type="caution">
    <text evidence="1">The sequence shown here is derived from an EMBL/GenBank/DDBJ whole genome shotgun (WGS) entry which is preliminary data.</text>
</comment>
<name>A0A6J7ZUA3_PLARU</name>
<accession>A0A6J7ZUA3</accession>
<dbReference type="EMBL" id="CZCZ02000017">
    <property type="protein sequence ID" value="CAC5345528.1"/>
    <property type="molecule type" value="Genomic_DNA"/>
</dbReference>
<reference evidence="1" key="1">
    <citation type="submission" date="2020-05" db="EMBL/GenBank/DDBJ databases">
        <authorList>
            <consortium name="Genoscope - CEA"/>
            <person name="William W."/>
        </authorList>
    </citation>
    <scope>NUCLEOTIDE SEQUENCE [LARGE SCALE GENOMIC DNA]</scope>
    <source>
        <strain evidence="1">PCC 7821</strain>
    </source>
</reference>
<proteinExistence type="predicted"/>
<keyword evidence="2" id="KW-1185">Reference proteome</keyword>
<protein>
    <submittedName>
        <fullName evidence="1">Uncharacterized protein</fullName>
    </submittedName>
</protein>
<dbReference type="AlphaFoldDB" id="A0A6J7ZUA3"/>
<dbReference type="Proteomes" id="UP000196521">
    <property type="component" value="Unassembled WGS sequence"/>
</dbReference>
<evidence type="ECO:0000313" key="2">
    <source>
        <dbReference type="Proteomes" id="UP000196521"/>
    </source>
</evidence>
<evidence type="ECO:0000313" key="1">
    <source>
        <dbReference type="EMBL" id="CAC5345528.1"/>
    </source>
</evidence>
<sequence length="46" mass="5413">MYRRPELELKWLNLSRTDYQVTSPKSQEFDILPAVNGRGFLTTPPF</sequence>